<keyword evidence="1" id="KW-1133">Transmembrane helix</keyword>
<dbReference type="PANTHER" id="PTHR37810:SF5">
    <property type="entry name" value="IMMUNITY PROTEIN SDPI"/>
    <property type="match status" value="1"/>
</dbReference>
<dbReference type="GO" id="GO:0009636">
    <property type="term" value="P:response to toxic substance"/>
    <property type="evidence" value="ECO:0007669"/>
    <property type="project" value="TreeGrafter"/>
</dbReference>
<keyword evidence="4" id="KW-1185">Reference proteome</keyword>
<dbReference type="AlphaFoldDB" id="A0A2V2YVH8"/>
<keyword evidence="1" id="KW-0812">Transmembrane</keyword>
<reference evidence="3 4" key="1">
    <citation type="submission" date="2018-05" db="EMBL/GenBank/DDBJ databases">
        <title>Genomic Encyclopedia of Type Strains, Phase III (KMG-III): the genomes of soil and plant-associated and newly described type strains.</title>
        <authorList>
            <person name="Whitman W."/>
        </authorList>
    </citation>
    <scope>NUCLEOTIDE SEQUENCE [LARGE SCALE GENOMIC DNA]</scope>
    <source>
        <strain evidence="3 4">CECT 5696</strain>
    </source>
</reference>
<evidence type="ECO:0000259" key="2">
    <source>
        <dbReference type="Pfam" id="PF07853"/>
    </source>
</evidence>
<accession>A0A2V2YVH8</accession>
<keyword evidence="1" id="KW-0472">Membrane</keyword>
<protein>
    <submittedName>
        <fullName evidence="3">Uncharacterized protein DUF1648</fullName>
    </submittedName>
</protein>
<name>A0A2V2YVH8_9BACL</name>
<feature type="domain" description="DUF1648" evidence="2">
    <location>
        <begin position="25"/>
        <end position="71"/>
    </location>
</feature>
<feature type="transmembrane region" description="Helical" evidence="1">
    <location>
        <begin position="57"/>
        <end position="77"/>
    </location>
</feature>
<dbReference type="PANTHER" id="PTHR37810">
    <property type="entry name" value="IMMUNITY PROTEIN SDPI"/>
    <property type="match status" value="1"/>
</dbReference>
<comment type="caution">
    <text evidence="3">The sequence shown here is derived from an EMBL/GenBank/DDBJ whole genome shotgun (WGS) entry which is preliminary data.</text>
</comment>
<gene>
    <name evidence="3" type="ORF">DFQ01_105211</name>
</gene>
<feature type="transmembrane region" description="Helical" evidence="1">
    <location>
        <begin position="140"/>
        <end position="162"/>
    </location>
</feature>
<dbReference type="RefSeq" id="WP_174812471.1">
    <property type="nucleotide sequence ID" value="NZ_CP054612.1"/>
</dbReference>
<dbReference type="InterPro" id="IPR012867">
    <property type="entry name" value="DUF1648"/>
</dbReference>
<evidence type="ECO:0000313" key="4">
    <source>
        <dbReference type="Proteomes" id="UP000246635"/>
    </source>
</evidence>
<dbReference type="Pfam" id="PF07853">
    <property type="entry name" value="DUF1648"/>
    <property type="match status" value="1"/>
</dbReference>
<feature type="transmembrane region" description="Helical" evidence="1">
    <location>
        <begin position="16"/>
        <end position="37"/>
    </location>
</feature>
<feature type="transmembrane region" description="Helical" evidence="1">
    <location>
        <begin position="109"/>
        <end position="128"/>
    </location>
</feature>
<dbReference type="EMBL" id="QGTQ01000005">
    <property type="protein sequence ID" value="PWW05227.1"/>
    <property type="molecule type" value="Genomic_DNA"/>
</dbReference>
<organism evidence="3 4">
    <name type="scientific">Paenibacillus cellulosilyticus</name>
    <dbReference type="NCBI Taxonomy" id="375489"/>
    <lineage>
        <taxon>Bacteria</taxon>
        <taxon>Bacillati</taxon>
        <taxon>Bacillota</taxon>
        <taxon>Bacilli</taxon>
        <taxon>Bacillales</taxon>
        <taxon>Paenibacillaceae</taxon>
        <taxon>Paenibacillus</taxon>
    </lineage>
</organism>
<dbReference type="Proteomes" id="UP000246635">
    <property type="component" value="Unassembled WGS sequence"/>
</dbReference>
<sequence>MEKRPVIRVPRSALELWLEVVNIVVIVGTLIYLLVRWSDLPSTIPIHFDGSGEADGWGNRATLLLFPLITIAPYALITTLNRFPHTFNYPVAVTEQNASQLYRLTVQMLTWLKLELVLLFSAIGIMTIRSAETGRSEGVGILTITAIIIILGTVLSYLLYIIRRFRTPKTTIS</sequence>
<evidence type="ECO:0000256" key="1">
    <source>
        <dbReference type="SAM" id="Phobius"/>
    </source>
</evidence>
<evidence type="ECO:0000313" key="3">
    <source>
        <dbReference type="EMBL" id="PWW05227.1"/>
    </source>
</evidence>
<proteinExistence type="predicted"/>